<proteinExistence type="predicted"/>
<dbReference type="STRING" id="1353952.A0A165ECI8"/>
<feature type="compositionally biased region" description="Low complexity" evidence="1">
    <location>
        <begin position="386"/>
        <end position="409"/>
    </location>
</feature>
<feature type="compositionally biased region" description="Low complexity" evidence="1">
    <location>
        <begin position="230"/>
        <end position="244"/>
    </location>
</feature>
<keyword evidence="3" id="KW-1185">Reference proteome</keyword>
<evidence type="ECO:0000313" key="3">
    <source>
        <dbReference type="Proteomes" id="UP000076842"/>
    </source>
</evidence>
<feature type="compositionally biased region" description="Basic residues" evidence="1">
    <location>
        <begin position="442"/>
        <end position="451"/>
    </location>
</feature>
<evidence type="ECO:0000256" key="1">
    <source>
        <dbReference type="SAM" id="MobiDB-lite"/>
    </source>
</evidence>
<accession>A0A165ECI8</accession>
<dbReference type="OrthoDB" id="3230530at2759"/>
<gene>
    <name evidence="2" type="ORF">CALCODRAFT_380048</name>
</gene>
<feature type="compositionally biased region" description="Low complexity" evidence="1">
    <location>
        <begin position="252"/>
        <end position="264"/>
    </location>
</feature>
<evidence type="ECO:0000313" key="2">
    <source>
        <dbReference type="EMBL" id="KZT54561.1"/>
    </source>
</evidence>
<reference evidence="2 3" key="1">
    <citation type="journal article" date="2016" name="Mol. Biol. Evol.">
        <title>Comparative Genomics of Early-Diverging Mushroom-Forming Fungi Provides Insights into the Origins of Lignocellulose Decay Capabilities.</title>
        <authorList>
            <person name="Nagy L.G."/>
            <person name="Riley R."/>
            <person name="Tritt A."/>
            <person name="Adam C."/>
            <person name="Daum C."/>
            <person name="Floudas D."/>
            <person name="Sun H."/>
            <person name="Yadav J.S."/>
            <person name="Pangilinan J."/>
            <person name="Larsson K.H."/>
            <person name="Matsuura K."/>
            <person name="Barry K."/>
            <person name="Labutti K."/>
            <person name="Kuo R."/>
            <person name="Ohm R.A."/>
            <person name="Bhattacharya S.S."/>
            <person name="Shirouzu T."/>
            <person name="Yoshinaga Y."/>
            <person name="Martin F.M."/>
            <person name="Grigoriev I.V."/>
            <person name="Hibbett D.S."/>
        </authorList>
    </citation>
    <scope>NUCLEOTIDE SEQUENCE [LARGE SCALE GENOMIC DNA]</scope>
    <source>
        <strain evidence="2 3">HHB12733</strain>
    </source>
</reference>
<dbReference type="Proteomes" id="UP000076842">
    <property type="component" value="Unassembled WGS sequence"/>
</dbReference>
<name>A0A165ECI8_9BASI</name>
<protein>
    <recommendedName>
        <fullName evidence="4">Arrestin-like N-terminal domain-containing protein</fullName>
    </recommendedName>
</protein>
<dbReference type="InParanoid" id="A0A165ECI8"/>
<evidence type="ECO:0008006" key="4">
    <source>
        <dbReference type="Google" id="ProtNLM"/>
    </source>
</evidence>
<dbReference type="AlphaFoldDB" id="A0A165ECI8"/>
<dbReference type="EMBL" id="KV424011">
    <property type="protein sequence ID" value="KZT54561.1"/>
    <property type="molecule type" value="Genomic_DNA"/>
</dbReference>
<feature type="region of interest" description="Disordered" evidence="1">
    <location>
        <begin position="230"/>
        <end position="269"/>
    </location>
</feature>
<feature type="region of interest" description="Disordered" evidence="1">
    <location>
        <begin position="359"/>
        <end position="451"/>
    </location>
</feature>
<organism evidence="2 3">
    <name type="scientific">Calocera cornea HHB12733</name>
    <dbReference type="NCBI Taxonomy" id="1353952"/>
    <lineage>
        <taxon>Eukaryota</taxon>
        <taxon>Fungi</taxon>
        <taxon>Dikarya</taxon>
        <taxon>Basidiomycota</taxon>
        <taxon>Agaricomycotina</taxon>
        <taxon>Dacrymycetes</taxon>
        <taxon>Dacrymycetales</taxon>
        <taxon>Dacrymycetaceae</taxon>
        <taxon>Calocera</taxon>
    </lineage>
</organism>
<sequence>MVHIQLVPLKGNALRVFPHSGYLGLSPVTFQGVLRTRRDPEDRNPIAATSVTVAVRCYEFRLNKAGAIARQNVLASEETCLWAAANSNEPSEVGDWDLPFRITLPVTFGGISAVSHQEYKVSWKIEAVIHHAPMFGLGTRLVKALPLNILRYSVPPALLPPTQHCVNVPHHPIGPDDPFTVRLHLPQPPPHMAFSHVSVQVDRTIEFPEASPPTSPEAQRISLLGTVFARPSSSGSGASAPAMSSRRHSPTRRSPSPIRPSTSTGVPSARSSIHMIMTTDFPLDPYLPEQHVTLALPRPPSSGHWSLGETSITSLCMSRFFVRVRLHFVSTNPGSPQRDHMELPSAELLVTLPSNVQRREAHAKLHASARASPPPRYEPERPAPPSYRSTPHADQSPPQSAPIQPSTPARPVLRRPRTAGSSSKVPPGRPIRPRRSQEHLLPHHARTPSLL</sequence>